<organism evidence="1 2">
    <name type="scientific">Citrobacter koseri</name>
    <name type="common">Citrobacter diversus</name>
    <dbReference type="NCBI Taxonomy" id="545"/>
    <lineage>
        <taxon>Bacteria</taxon>
        <taxon>Pseudomonadati</taxon>
        <taxon>Pseudomonadota</taxon>
        <taxon>Gammaproteobacteria</taxon>
        <taxon>Enterobacterales</taxon>
        <taxon>Enterobacteriaceae</taxon>
        <taxon>Citrobacter</taxon>
    </lineage>
</organism>
<dbReference type="AlphaFoldDB" id="A0A447UIY0"/>
<evidence type="ECO:0000313" key="1">
    <source>
        <dbReference type="EMBL" id="VEB87265.1"/>
    </source>
</evidence>
<dbReference type="Proteomes" id="UP000270272">
    <property type="component" value="Chromosome"/>
</dbReference>
<name>A0A447UIY0_CITKO</name>
<reference evidence="1 2" key="1">
    <citation type="submission" date="2018-12" db="EMBL/GenBank/DDBJ databases">
        <authorList>
            <consortium name="Pathogen Informatics"/>
        </authorList>
    </citation>
    <scope>NUCLEOTIDE SEQUENCE [LARGE SCALE GENOMIC DNA]</scope>
    <source>
        <strain evidence="1 2">NCTC11075</strain>
    </source>
</reference>
<protein>
    <submittedName>
        <fullName evidence="1">Uncharacterized protein</fullName>
    </submittedName>
</protein>
<sequence>MQLARHLAKRFGQQPQLIRQVGIQRRDVELTMFNVLAGGDQLVKRLDYLLANAPQGEKDQREDPDAARQRYADHQHHLALGIVLQRQNEEIDLIRHSY</sequence>
<dbReference type="EMBL" id="LR134204">
    <property type="protein sequence ID" value="VEB87265.1"/>
    <property type="molecule type" value="Genomic_DNA"/>
</dbReference>
<gene>
    <name evidence="1" type="ORF">NCTC11075_01415</name>
</gene>
<evidence type="ECO:0000313" key="2">
    <source>
        <dbReference type="Proteomes" id="UP000270272"/>
    </source>
</evidence>
<accession>A0A447UIY0</accession>
<proteinExistence type="predicted"/>